<dbReference type="GO" id="GO:0015184">
    <property type="term" value="F:L-cystine transmembrane transporter activity"/>
    <property type="evidence" value="ECO:0007669"/>
    <property type="project" value="TreeGrafter"/>
</dbReference>
<dbReference type="InterPro" id="IPR010065">
    <property type="entry name" value="AA_ABC_transptr_permease_3TM"/>
</dbReference>
<dbReference type="GO" id="GO:0043190">
    <property type="term" value="C:ATP-binding cassette (ABC) transporter complex"/>
    <property type="evidence" value="ECO:0007669"/>
    <property type="project" value="InterPro"/>
</dbReference>
<keyword evidence="6" id="KW-0029">Amino-acid transport</keyword>
<keyword evidence="12" id="KW-1185">Reference proteome</keyword>
<evidence type="ECO:0000259" key="10">
    <source>
        <dbReference type="PROSITE" id="PS50928"/>
    </source>
</evidence>
<feature type="transmembrane region" description="Helical" evidence="9">
    <location>
        <begin position="193"/>
        <end position="213"/>
    </location>
</feature>
<evidence type="ECO:0000256" key="1">
    <source>
        <dbReference type="ARBA" id="ARBA00004429"/>
    </source>
</evidence>
<dbReference type="FunFam" id="1.10.3720.10:FF:000009">
    <property type="entry name" value="Amino acid ABC transporter permease"/>
    <property type="match status" value="1"/>
</dbReference>
<feature type="domain" description="ABC transmembrane type-1" evidence="10">
    <location>
        <begin position="21"/>
        <end position="214"/>
    </location>
</feature>
<evidence type="ECO:0000256" key="2">
    <source>
        <dbReference type="ARBA" id="ARBA00010072"/>
    </source>
</evidence>
<evidence type="ECO:0000256" key="6">
    <source>
        <dbReference type="ARBA" id="ARBA00022970"/>
    </source>
</evidence>
<dbReference type="NCBIfam" id="TIGR01726">
    <property type="entry name" value="HEQRo_perm_3TM"/>
    <property type="match status" value="1"/>
</dbReference>
<dbReference type="PANTHER" id="PTHR30614:SF0">
    <property type="entry name" value="L-CYSTINE TRANSPORT SYSTEM PERMEASE PROTEIN TCYL"/>
    <property type="match status" value="1"/>
</dbReference>
<reference evidence="11 12" key="1">
    <citation type="submission" date="2018-12" db="EMBL/GenBank/DDBJ databases">
        <authorList>
            <consortium name="Pathogen Informatics"/>
        </authorList>
    </citation>
    <scope>NUCLEOTIDE SEQUENCE [LARGE SCALE GENOMIC DNA]</scope>
    <source>
        <strain evidence="11 12">NCTC10296</strain>
    </source>
</reference>
<evidence type="ECO:0000256" key="5">
    <source>
        <dbReference type="ARBA" id="ARBA00022692"/>
    </source>
</evidence>
<keyword evidence="3 9" id="KW-0813">Transport</keyword>
<accession>A0A448D9C9</accession>
<dbReference type="CDD" id="cd06261">
    <property type="entry name" value="TM_PBP2"/>
    <property type="match status" value="1"/>
</dbReference>
<protein>
    <submittedName>
        <fullName evidence="11">ABC transporter permease, amino acid</fullName>
    </submittedName>
</protein>
<dbReference type="PROSITE" id="PS50928">
    <property type="entry name" value="ABC_TM1"/>
    <property type="match status" value="1"/>
</dbReference>
<evidence type="ECO:0000256" key="4">
    <source>
        <dbReference type="ARBA" id="ARBA00022475"/>
    </source>
</evidence>
<keyword evidence="8 9" id="KW-0472">Membrane</keyword>
<proteinExistence type="inferred from homology"/>
<dbReference type="InterPro" id="IPR000515">
    <property type="entry name" value="MetI-like"/>
</dbReference>
<evidence type="ECO:0000256" key="7">
    <source>
        <dbReference type="ARBA" id="ARBA00022989"/>
    </source>
</evidence>
<evidence type="ECO:0000256" key="8">
    <source>
        <dbReference type="ARBA" id="ARBA00023136"/>
    </source>
</evidence>
<evidence type="ECO:0000313" key="12">
    <source>
        <dbReference type="Proteomes" id="UP000279284"/>
    </source>
</evidence>
<feature type="transmembrane region" description="Helical" evidence="9">
    <location>
        <begin position="20"/>
        <end position="45"/>
    </location>
</feature>
<dbReference type="Gene3D" id="1.10.3720.10">
    <property type="entry name" value="MetI-like"/>
    <property type="match status" value="1"/>
</dbReference>
<dbReference type="Pfam" id="PF00528">
    <property type="entry name" value="BPD_transp_1"/>
    <property type="match status" value="1"/>
</dbReference>
<dbReference type="OrthoDB" id="9771188at2"/>
<dbReference type="InterPro" id="IPR035906">
    <property type="entry name" value="MetI-like_sf"/>
</dbReference>
<keyword evidence="5 9" id="KW-0812">Transmembrane</keyword>
<dbReference type="SUPFAM" id="SSF161098">
    <property type="entry name" value="MetI-like"/>
    <property type="match status" value="1"/>
</dbReference>
<evidence type="ECO:0000256" key="3">
    <source>
        <dbReference type="ARBA" id="ARBA00022448"/>
    </source>
</evidence>
<dbReference type="KEGG" id="nci:NCTC10296_01571"/>
<keyword evidence="7 9" id="KW-1133">Transmembrane helix</keyword>
<evidence type="ECO:0000256" key="9">
    <source>
        <dbReference type="RuleBase" id="RU363032"/>
    </source>
</evidence>
<keyword evidence="4" id="KW-1003">Cell membrane</keyword>
<dbReference type="EMBL" id="LR134313">
    <property type="protein sequence ID" value="VEF02008.1"/>
    <property type="molecule type" value="Genomic_DNA"/>
</dbReference>
<name>A0A448D9C9_9NEIS</name>
<gene>
    <name evidence="11" type="primary">tcyB</name>
    <name evidence="11" type="ORF">NCTC10296_01571</name>
</gene>
<dbReference type="Proteomes" id="UP000279284">
    <property type="component" value="Chromosome"/>
</dbReference>
<feature type="transmembrane region" description="Helical" evidence="9">
    <location>
        <begin position="57"/>
        <end position="85"/>
    </location>
</feature>
<comment type="subcellular location">
    <subcellularLocation>
        <location evidence="1">Cell inner membrane</location>
        <topology evidence="1">Multi-pass membrane protein</topology>
    </subcellularLocation>
    <subcellularLocation>
        <location evidence="9">Cell membrane</location>
        <topology evidence="9">Multi-pass membrane protein</topology>
    </subcellularLocation>
</comment>
<organism evidence="11 12">
    <name type="scientific">Neisseria canis</name>
    <dbReference type="NCBI Taxonomy" id="493"/>
    <lineage>
        <taxon>Bacteria</taxon>
        <taxon>Pseudomonadati</taxon>
        <taxon>Pseudomonadota</taxon>
        <taxon>Betaproteobacteria</taxon>
        <taxon>Neisseriales</taxon>
        <taxon>Neisseriaceae</taxon>
        <taxon>Neisseria</taxon>
    </lineage>
</organism>
<dbReference type="PANTHER" id="PTHR30614">
    <property type="entry name" value="MEMBRANE COMPONENT OF AMINO ACID ABC TRANSPORTER"/>
    <property type="match status" value="1"/>
</dbReference>
<dbReference type="InterPro" id="IPR043429">
    <property type="entry name" value="ArtM/GltK/GlnP/TcyL/YhdX-like"/>
</dbReference>
<dbReference type="STRING" id="493.BWD07_03450"/>
<dbReference type="AlphaFoldDB" id="A0A448D9C9"/>
<comment type="similarity">
    <text evidence="2">Belongs to the binding-protein-dependent transport system permease family. HisMQ subfamily.</text>
</comment>
<evidence type="ECO:0000313" key="11">
    <source>
        <dbReference type="EMBL" id="VEF02008.1"/>
    </source>
</evidence>
<sequence length="227" mass="25277">MNEAKAQIVINAFWPLLKAALVYTIPLSIVSFIIGLLIALAVALIRVVPQEGMVHRFFYGVARFYVSVIRGTPLLLQLFIIFYGLPEIGLKLDPVPTAIIAFSLNIGAYASETVRSAILSIPKGQWEAGFSIGMTYMQTFRRIVLPQALRVAVPPLSNTFVGLVKETSLASLVLIPELMKASQVIVARNYEFILIYTEAGLIYWVICTVLTHMQGKMEKRLDRYVAK</sequence>